<dbReference type="Gene3D" id="3.40.50.720">
    <property type="entry name" value="NAD(P)-binding Rossmann-like Domain"/>
    <property type="match status" value="1"/>
</dbReference>
<dbReference type="SMR" id="Q7DAG9"/>
<evidence type="ECO:0000313" key="8">
    <source>
        <dbReference type="Proteomes" id="UP000001020"/>
    </source>
</evidence>
<dbReference type="InterPro" id="IPR013120">
    <property type="entry name" value="FAR_NAD-bd"/>
</dbReference>
<keyword evidence="3" id="KW-0596">Phosphopantetheine</keyword>
<dbReference type="InterPro" id="IPR042099">
    <property type="entry name" value="ANL_N_sf"/>
</dbReference>
<dbReference type="InterPro" id="IPR000873">
    <property type="entry name" value="AMP-dep_synth/lig_dom"/>
</dbReference>
<dbReference type="PANTHER" id="PTHR45527:SF1">
    <property type="entry name" value="FATTY ACID SYNTHASE"/>
    <property type="match status" value="1"/>
</dbReference>
<dbReference type="CDD" id="cd05235">
    <property type="entry name" value="SDR_e1"/>
    <property type="match status" value="1"/>
</dbReference>
<evidence type="ECO:0000256" key="1">
    <source>
        <dbReference type="ARBA" id="ARBA00001957"/>
    </source>
</evidence>
<dbReference type="GO" id="GO:0043041">
    <property type="term" value="P:amino acid activation for nonribosomal peptide biosynthetic process"/>
    <property type="evidence" value="ECO:0007669"/>
    <property type="project" value="TreeGrafter"/>
</dbReference>
<dbReference type="InterPro" id="IPR023213">
    <property type="entry name" value="CAT-like_dom_sf"/>
</dbReference>
<dbReference type="Pfam" id="PF13193">
    <property type="entry name" value="AMP-binding_C"/>
    <property type="match status" value="1"/>
</dbReference>
<dbReference type="InterPro" id="IPR009081">
    <property type="entry name" value="PP-bd_ACP"/>
</dbReference>
<dbReference type="InterPro" id="IPR001242">
    <property type="entry name" value="Condensation_dom"/>
</dbReference>
<dbReference type="SUPFAM" id="SSF56801">
    <property type="entry name" value="Acetyl-CoA synthetase-like"/>
    <property type="match status" value="2"/>
</dbReference>
<evidence type="ECO:0000256" key="5">
    <source>
        <dbReference type="ARBA" id="ARBA00022598"/>
    </source>
</evidence>
<evidence type="ECO:0000313" key="7">
    <source>
        <dbReference type="EMBL" id="AAK44332.1"/>
    </source>
</evidence>
<dbReference type="InterPro" id="IPR020806">
    <property type="entry name" value="PKS_PP-bd"/>
</dbReference>
<name>Q7DAG9_MYCTO</name>
<comment type="cofactor">
    <cofactor evidence="1">
        <name>pantetheine 4'-phosphate</name>
        <dbReference type="ChEBI" id="CHEBI:47942"/>
    </cofactor>
</comment>
<dbReference type="CDD" id="cd17652">
    <property type="entry name" value="A_NRPS_CmdD_like"/>
    <property type="match status" value="1"/>
</dbReference>
<dbReference type="Proteomes" id="UP000001020">
    <property type="component" value="Chromosome"/>
</dbReference>
<gene>
    <name evidence="7" type="ordered locus">MT0110</name>
</gene>
<evidence type="ECO:0000256" key="2">
    <source>
        <dbReference type="ARBA" id="ARBA00006432"/>
    </source>
</evidence>
<dbReference type="InterPro" id="IPR025110">
    <property type="entry name" value="AMP-bd_C"/>
</dbReference>
<dbReference type="FunFam" id="3.30.559.30:FF:000001">
    <property type="entry name" value="Non-ribosomal peptide synthetase"/>
    <property type="match status" value="1"/>
</dbReference>
<dbReference type="InterPro" id="IPR020845">
    <property type="entry name" value="AMP-binding_CS"/>
</dbReference>
<dbReference type="SUPFAM" id="SSF47336">
    <property type="entry name" value="ACP-like"/>
    <property type="match status" value="2"/>
</dbReference>
<keyword evidence="4" id="KW-0597">Phosphoprotein</keyword>
<dbReference type="InterPro" id="IPR036736">
    <property type="entry name" value="ACP-like_sf"/>
</dbReference>
<dbReference type="PROSITE" id="PS50075">
    <property type="entry name" value="CARRIER"/>
    <property type="match status" value="1"/>
</dbReference>
<dbReference type="Pfam" id="PF07993">
    <property type="entry name" value="NAD_binding_4"/>
    <property type="match status" value="1"/>
</dbReference>
<dbReference type="Pfam" id="PF00668">
    <property type="entry name" value="Condensation"/>
    <property type="match status" value="1"/>
</dbReference>
<dbReference type="GO" id="GO:0008610">
    <property type="term" value="P:lipid biosynthetic process"/>
    <property type="evidence" value="ECO:0007669"/>
    <property type="project" value="UniProtKB-ARBA"/>
</dbReference>
<keyword evidence="8" id="KW-1185">Reference proteome</keyword>
<dbReference type="HOGENOM" id="CLU_000022_7_0_11"/>
<proteinExistence type="inferred from homology"/>
<dbReference type="InterPro" id="IPR045851">
    <property type="entry name" value="AMP-bd_C_sf"/>
</dbReference>
<dbReference type="Pfam" id="PF00550">
    <property type="entry name" value="PP-binding"/>
    <property type="match status" value="2"/>
</dbReference>
<sequence>MASRAGGCVHRVRLSRSQRNLYNGVRQDNNPALYLIGKSYRFRRLELARFLAALHATVLDNPVQLCVLENSGADYPDLVPRLRFGDIVRVGSADEHLQSTWCSGILGKPLVRHTVHTDPNGYVTGLDVHTHHILLDGGATGTIEADLARYLTTDPAGETPSVGAGLAKLREAHRRETAKVEESRGRLSAVVQRELADEAYHGGHGHSVSDAPGTAAKGVLHESATICGNAFDAILTLSEAQRVPLNVLVAAAAVAVDASLRQNTETLLVHTVDNRFGDSDLNVATCLVNSVAQTVRFPPFASVSDVVRTLDRGYVKAVRRRWLREEHYRRMYLAINRTSHVEALTLNFIREPCAPGLRPFLSEVPIATDIGPVEGMTVASVLDEEQRTLNLAIWNRADLPACKTHPKVAERIAAALESMAAMWDRPIAMIVNDWFGIGPDGTRCQGDWPARQPSTPAWFLDSARGVHQFLGRRRFVYPWVAWLVQRGAAPGDVLVFTDDDTDKTIDLLIACHLAGCGYSVCDTADEISVRTNAITEHGDGILVTVVDVAATQLAVVGHDELRKVVDERVTQVTHDALLATKTAYIMPTSGTTGQPKLVRISHGSLAVFCDAISRAYGWGAHDTVLQCAPLTSDISVEEIFGGAACGARLVRSAAMKTGDLAALVDDLVARETTIVDLPTAVWQLLCADGDAIDAIGRSRLRQIVIGGEAIRCSAVDKWLESAASQGISLLSSYGPTEATVVATFLPIVCDQTTMDGALLRLGRPILPNTVFLAFGEVVIVGDLVADGYLGIDGDGFGTVTAADGSRRRAFATGDRVTVDAEGFPVFSGRKDAVVKISGKRVDIAEVTRRIAEDPAVSDVAVELHSGSLGVWFKSQRTREGEQDAAAATRIRLVLVSLGVSSFFVVGVPNIPRKPNGKIDSDNLPRLPQWSAAGLNTAETGQRAAGLSQIWSRQLGRAIGPDSSLLGEGIGSLDLIRILPETRRYLGWRLSLLDLIGADTAANLADYAPTPDAPTGEDRFRPLVAAQRPAAIPLSFAQRRLWFLDQLQRPAPVYNMAVALRLRGYLDTEALGAAVADVVGRHESLRTVFPAVDGVPRQLVIEARRADLGCDIVDATAWPADRLQRAIEEAARHSFDLATEIPLRTWLFRIADDEHVLVAVAHHIAADGWSVAPLTADLSAAYASRCAGRAPDWAPLPVQYVDYTLWQREILGDLDDSDSPIAAQLAYWENALAGMPERLRLPTARPYPPVADQRGASLVVDWPASVQQQVRRIARQHNATSFMVVAAGLAVLLSKLSGSPDVAVGFPIAGRSDPALDNLVGFFVNTLVLRVNLAGDPSFAELLGQVRARSLAAYENQDVPFEVLVDRLKPTRALTHHPLIQVMLAWQDNPVGQLNLGDLQATPMPIDTRTARMDLVFSLAERFSEGSEPAGIGGAVEYRTDVFEAQAIDVLIERLRKVLVAVAAAPERTVSSIDALDGTERARLDEWGNRAVLTAPAPTPVSIPQMLAAQVARIPEAEAVCCGDASMTYRELDEASNRLAHRLAGCGAGPGECVALLFERCAPAVVAMVAVLKTGAAYLPIDPANPPPRVAFMLGDAVPVAAVTTAGLRSRLAGHDLPIIDVVDALAAYPGTPPPMPAAVNLAYILYTSGTTGEPKGVGITHRNVTRLFASLPARLSAAQVWSQCHSYGFDASAWEIWGALLGGGRLVIVPESVAASPNDFHGLLVAEHVSVLTQTPAAVAMLPTQGLESVALVVAGEACPAALVDRWAPGRVMLNAYGPTETTICAAISAPLRPGSGMPPIGVPVSGAALFVLDSWLRPVPAGVAGELYIAGAGVGVGYWRRAGLTASRFVACPFGGSGARMYRTGDLVCWRADGQLEFLGRTDDQVKIRGYRIELGEVATALAELAGVGQAVVIAREDRPGDKRLVGYATEIAPGAVDPAGLRAQLAQRLPGYLVPAAVVVIDALPLTVNGKLDHRALPAPEYGDTNGYRAPAGPVEKTVAGIFARVLGLERVGVDDSFFELGGDSLAAMRVIAAINTTLNADLPVRALLHASSTRGLSQLLGRDARPTSDPRLVSVHGDNPTEVHASDLTLDRFIDADTLATAVNLPGPSPELRTVLLTGATGFLGRYLVLELLRRLDVDGRLICLVRAESDEDARRRLEKTFDSGDPELLRHFKELAADRLEVVAGDKSEPDLGLDQPMWRRLAETVDLIVDSAAMVNAFPYHELFGPNVAGTAELIRIALTTKLKPFTYVSTADVGAAIEPSAFTEDADIRVISPTRTVDGGWAGGYGTSKWAGEVLLREANDLCALPVAVFRCGMILADTSYAGQLNMSDWVTRMVLSLMATGIAPRSFYEPDSEGNRQRAHFDGLPVTFVAEAIAVLGARVAGSSLAGFATYHVMNPHDDGIGLDEYVDWLIEAGYPIRRIDDFAEWLQRFEASLGALPDRQRRHSVLPMLLASNSQRLQPLKPTRGCSAPTDRFRAAVRAAKVGSDKDNPDIPHVSAPTIINYVTNLQLLGLL</sequence>
<dbReference type="GO" id="GO:0031177">
    <property type="term" value="F:phosphopantetheine binding"/>
    <property type="evidence" value="ECO:0007669"/>
    <property type="project" value="InterPro"/>
</dbReference>
<dbReference type="GO" id="GO:0016874">
    <property type="term" value="F:ligase activity"/>
    <property type="evidence" value="ECO:0007669"/>
    <property type="project" value="UniProtKB-KW"/>
</dbReference>
<dbReference type="Pfam" id="PF00501">
    <property type="entry name" value="AMP-binding"/>
    <property type="match status" value="2"/>
</dbReference>
<dbReference type="InterPro" id="IPR010080">
    <property type="entry name" value="Thioester_reductase-like_dom"/>
</dbReference>
<dbReference type="Gene3D" id="3.40.50.12780">
    <property type="entry name" value="N-terminal domain of ligase-like"/>
    <property type="match status" value="2"/>
</dbReference>
<dbReference type="PANTHER" id="PTHR45527">
    <property type="entry name" value="NONRIBOSOMAL PEPTIDE SYNTHETASE"/>
    <property type="match status" value="1"/>
</dbReference>
<dbReference type="EMBL" id="AE000516">
    <property type="protein sequence ID" value="AAK44332.1"/>
    <property type="molecule type" value="Genomic_DNA"/>
</dbReference>
<dbReference type="Gene3D" id="3.30.300.30">
    <property type="match status" value="2"/>
</dbReference>
<dbReference type="FunFam" id="1.10.1200.10:FF:000005">
    <property type="entry name" value="Nonribosomal peptide synthetase 1"/>
    <property type="match status" value="1"/>
</dbReference>
<dbReference type="FunFam" id="3.40.50.12780:FF:000012">
    <property type="entry name" value="Non-ribosomal peptide synthetase"/>
    <property type="match status" value="1"/>
</dbReference>
<dbReference type="UniPathway" id="UPA00011"/>
<evidence type="ECO:0000256" key="4">
    <source>
        <dbReference type="ARBA" id="ARBA00022553"/>
    </source>
</evidence>
<dbReference type="InterPro" id="IPR006162">
    <property type="entry name" value="Ppantetheine_attach_site"/>
</dbReference>
<protein>
    <submittedName>
        <fullName evidence="7">Peptide synthetase, putative</fullName>
    </submittedName>
</protein>
<dbReference type="SUPFAM" id="SSF52777">
    <property type="entry name" value="CoA-dependent acyltransferases"/>
    <property type="match status" value="4"/>
</dbReference>
<evidence type="ECO:0000259" key="6">
    <source>
        <dbReference type="PROSITE" id="PS50075"/>
    </source>
</evidence>
<feature type="domain" description="Carrier" evidence="6">
    <location>
        <begin position="1992"/>
        <end position="2067"/>
    </location>
</feature>
<comment type="similarity">
    <text evidence="2">Belongs to the ATP-dependent AMP-binding enzyme family.</text>
</comment>
<dbReference type="Gene3D" id="1.10.1200.10">
    <property type="entry name" value="ACP-like"/>
    <property type="match status" value="2"/>
</dbReference>
<dbReference type="InterPro" id="IPR036291">
    <property type="entry name" value="NAD(P)-bd_dom_sf"/>
</dbReference>
<dbReference type="SUPFAM" id="SSF51735">
    <property type="entry name" value="NAD(P)-binding Rossmann-fold domains"/>
    <property type="match status" value="1"/>
</dbReference>
<dbReference type="GO" id="GO:0005829">
    <property type="term" value="C:cytosol"/>
    <property type="evidence" value="ECO:0007669"/>
    <property type="project" value="TreeGrafter"/>
</dbReference>
<organism evidence="7 8">
    <name type="scientific">Mycobacterium tuberculosis (strain CDC 1551 / Oshkosh)</name>
    <dbReference type="NCBI Taxonomy" id="83331"/>
    <lineage>
        <taxon>Bacteria</taxon>
        <taxon>Bacillati</taxon>
        <taxon>Actinomycetota</taxon>
        <taxon>Actinomycetes</taxon>
        <taxon>Mycobacteriales</taxon>
        <taxon>Mycobacteriaceae</taxon>
        <taxon>Mycobacterium</taxon>
        <taxon>Mycobacterium tuberculosis complex</taxon>
    </lineage>
</organism>
<dbReference type="KEGG" id="mtc:MT0110"/>
<dbReference type="Gene3D" id="3.30.559.10">
    <property type="entry name" value="Chloramphenicol acetyltransferase-like domain"/>
    <property type="match status" value="2"/>
</dbReference>
<reference evidence="7 8" key="1">
    <citation type="journal article" date="2002" name="J. Bacteriol.">
        <title>Whole-genome comparison of Mycobacterium tuberculosis clinical and laboratory strains.</title>
        <authorList>
            <person name="Fleischmann R.D."/>
            <person name="Alland D."/>
            <person name="Eisen J.A."/>
            <person name="Carpenter L."/>
            <person name="White O."/>
            <person name="Peterson J."/>
            <person name="DeBoy R."/>
            <person name="Dodson R."/>
            <person name="Gwinn M."/>
            <person name="Haft D."/>
            <person name="Hickey E."/>
            <person name="Kolonay J.F."/>
            <person name="Nelson W.C."/>
            <person name="Umayam L.A."/>
            <person name="Ermolaeva M."/>
            <person name="Salzberg S.L."/>
            <person name="Delcher A."/>
            <person name="Utterback T."/>
            <person name="Weidman J."/>
            <person name="Khouri H."/>
            <person name="Gill J."/>
            <person name="Mikula A."/>
            <person name="Bishai W."/>
            <person name="Jacobs Jr W.R.Jr."/>
            <person name="Venter J.C."/>
            <person name="Fraser C.M."/>
        </authorList>
    </citation>
    <scope>NUCLEOTIDE SEQUENCE [LARGE SCALE GENOMIC DNA]</scope>
    <source>
        <strain evidence="8">CDC 1551 / Oshkosh</strain>
    </source>
</reference>
<dbReference type="GO" id="GO:0044550">
    <property type="term" value="P:secondary metabolite biosynthetic process"/>
    <property type="evidence" value="ECO:0007669"/>
    <property type="project" value="UniProtKB-ARBA"/>
</dbReference>
<dbReference type="NCBIfam" id="TIGR01733">
    <property type="entry name" value="AA-adenyl-dom"/>
    <property type="match status" value="1"/>
</dbReference>
<dbReference type="SMART" id="SM00823">
    <property type="entry name" value="PKS_PP"/>
    <property type="match status" value="1"/>
</dbReference>
<keyword evidence="5" id="KW-0436">Ligase</keyword>
<dbReference type="FunFam" id="2.30.38.10:FF:000001">
    <property type="entry name" value="Non-ribosomal peptide synthetase PvdI"/>
    <property type="match status" value="1"/>
</dbReference>
<dbReference type="FunFam" id="3.30.300.30:FF:000010">
    <property type="entry name" value="Enterobactin synthetase component F"/>
    <property type="match status" value="1"/>
</dbReference>
<dbReference type="PROSITE" id="PS00012">
    <property type="entry name" value="PHOSPHOPANTETHEINE"/>
    <property type="match status" value="1"/>
</dbReference>
<dbReference type="PROSITE" id="PS00455">
    <property type="entry name" value="AMP_BINDING"/>
    <property type="match status" value="2"/>
</dbReference>
<dbReference type="NCBIfam" id="TIGR01746">
    <property type="entry name" value="Thioester-redct"/>
    <property type="match status" value="1"/>
</dbReference>
<accession>Q7DAG9</accession>
<dbReference type="InterPro" id="IPR010071">
    <property type="entry name" value="AA_adenyl_dom"/>
</dbReference>
<evidence type="ECO:0000256" key="3">
    <source>
        <dbReference type="ARBA" id="ARBA00022450"/>
    </source>
</evidence>
<dbReference type="CDD" id="cd19540">
    <property type="entry name" value="LCL_NRPS-like"/>
    <property type="match status" value="1"/>
</dbReference>
<dbReference type="FunFam" id="3.40.50.720:FF:000670">
    <property type="entry name" value="Probable peptide synthetase nrp"/>
    <property type="match status" value="1"/>
</dbReference>
<dbReference type="FunFam" id="3.30.559.10:FF:000012">
    <property type="entry name" value="Non-ribosomal peptide synthetase"/>
    <property type="match status" value="1"/>
</dbReference>
<dbReference type="Gene3D" id="3.30.559.30">
    <property type="entry name" value="Nonribosomal peptide synthetase, condensation domain"/>
    <property type="match status" value="2"/>
</dbReference>